<protein>
    <submittedName>
        <fullName evidence="1">PQQ-binding-like beta-propeller repeat protein</fullName>
    </submittedName>
</protein>
<name>A0A844EIU5_9LACO</name>
<reference evidence="1 2" key="1">
    <citation type="submission" date="2019-11" db="EMBL/GenBank/DDBJ databases">
        <title>Draft Genome Sequence of Plant Growth-Promoting Rhizosphere-Associated Bacteria.</title>
        <authorList>
            <person name="Vasilyev I.Y."/>
            <person name="Radchenko V."/>
            <person name="Ilnitskaya E.V."/>
        </authorList>
    </citation>
    <scope>NUCLEOTIDE SEQUENCE [LARGE SCALE GENOMIC DNA]</scope>
    <source>
        <strain evidence="1 2">VRA_07sq_f</strain>
    </source>
</reference>
<feature type="non-terminal residue" evidence="1">
    <location>
        <position position="77"/>
    </location>
</feature>
<dbReference type="InterPro" id="IPR018391">
    <property type="entry name" value="PQQ_b-propeller_rpt"/>
</dbReference>
<dbReference type="SUPFAM" id="SSF50998">
    <property type="entry name" value="Quinoprotein alcohol dehydrogenase-like"/>
    <property type="match status" value="1"/>
</dbReference>
<organism evidence="1 2">
    <name type="scientific">Lentilactobacillus parabuchneri</name>
    <dbReference type="NCBI Taxonomy" id="152331"/>
    <lineage>
        <taxon>Bacteria</taxon>
        <taxon>Bacillati</taxon>
        <taxon>Bacillota</taxon>
        <taxon>Bacilli</taxon>
        <taxon>Lactobacillales</taxon>
        <taxon>Lactobacillaceae</taxon>
        <taxon>Lentilactobacillus</taxon>
    </lineage>
</organism>
<sequence>TLDNYNYAIKPTSPSTWTQKWKFKTNGVVGSAPVLASNGTLYTATYNNIFYAINSGTGQVKWSKTTSNGFKGYPVID</sequence>
<accession>A0A844EIU5</accession>
<gene>
    <name evidence="1" type="ORF">GKC44_16525</name>
</gene>
<dbReference type="AlphaFoldDB" id="A0A844EIU5"/>
<comment type="caution">
    <text evidence="1">The sequence shown here is derived from an EMBL/GenBank/DDBJ whole genome shotgun (WGS) entry which is preliminary data.</text>
</comment>
<feature type="non-terminal residue" evidence="1">
    <location>
        <position position="1"/>
    </location>
</feature>
<dbReference type="Gene3D" id="2.130.10.10">
    <property type="entry name" value="YVTN repeat-like/Quinoprotein amine dehydrogenase"/>
    <property type="match status" value="1"/>
</dbReference>
<evidence type="ECO:0000313" key="2">
    <source>
        <dbReference type="Proteomes" id="UP000491237"/>
    </source>
</evidence>
<dbReference type="SMART" id="SM00564">
    <property type="entry name" value="PQQ"/>
    <property type="match status" value="1"/>
</dbReference>
<dbReference type="Proteomes" id="UP000491237">
    <property type="component" value="Unassembled WGS sequence"/>
</dbReference>
<proteinExistence type="predicted"/>
<dbReference type="InterPro" id="IPR015943">
    <property type="entry name" value="WD40/YVTN_repeat-like_dom_sf"/>
</dbReference>
<dbReference type="EMBL" id="WKKY01001563">
    <property type="protein sequence ID" value="MSE22799.1"/>
    <property type="molecule type" value="Genomic_DNA"/>
</dbReference>
<evidence type="ECO:0000313" key="1">
    <source>
        <dbReference type="EMBL" id="MSE22799.1"/>
    </source>
</evidence>
<dbReference type="InterPro" id="IPR011047">
    <property type="entry name" value="Quinoprotein_ADH-like_sf"/>
</dbReference>